<evidence type="ECO:0000259" key="1">
    <source>
        <dbReference type="Pfam" id="PF13546"/>
    </source>
</evidence>
<dbReference type="EMBL" id="VFPP01000001">
    <property type="protein sequence ID" value="TQM79882.1"/>
    <property type="molecule type" value="Genomic_DNA"/>
</dbReference>
<name>A0A543JAM5_9PSEU</name>
<dbReference type="Proteomes" id="UP000316628">
    <property type="component" value="Unassembled WGS sequence"/>
</dbReference>
<keyword evidence="2" id="KW-0255">Endonuclease</keyword>
<dbReference type="PANTHER" id="PTHR33627:SF1">
    <property type="entry name" value="TRANSPOSASE"/>
    <property type="match status" value="1"/>
</dbReference>
<dbReference type="Pfam" id="PF13546">
    <property type="entry name" value="DDE_5"/>
    <property type="match status" value="1"/>
</dbReference>
<dbReference type="InterPro" id="IPR038721">
    <property type="entry name" value="IS701-like_DDE_dom"/>
</dbReference>
<protein>
    <submittedName>
        <fullName evidence="2">DDE superfamily endonuclease</fullName>
    </submittedName>
</protein>
<keyword evidence="2" id="KW-0378">Hydrolase</keyword>
<evidence type="ECO:0000313" key="2">
    <source>
        <dbReference type="EMBL" id="TQM79882.1"/>
    </source>
</evidence>
<dbReference type="GO" id="GO:0004519">
    <property type="term" value="F:endonuclease activity"/>
    <property type="evidence" value="ECO:0007669"/>
    <property type="project" value="UniProtKB-KW"/>
</dbReference>
<organism evidence="2 3">
    <name type="scientific">Saccharothrix saharensis</name>
    <dbReference type="NCBI Taxonomy" id="571190"/>
    <lineage>
        <taxon>Bacteria</taxon>
        <taxon>Bacillati</taxon>
        <taxon>Actinomycetota</taxon>
        <taxon>Actinomycetes</taxon>
        <taxon>Pseudonocardiales</taxon>
        <taxon>Pseudonocardiaceae</taxon>
        <taxon>Saccharothrix</taxon>
    </lineage>
</organism>
<reference evidence="2 3" key="1">
    <citation type="submission" date="2019-06" db="EMBL/GenBank/DDBJ databases">
        <title>Sequencing the genomes of 1000 actinobacteria strains.</title>
        <authorList>
            <person name="Klenk H.-P."/>
        </authorList>
    </citation>
    <scope>NUCLEOTIDE SEQUENCE [LARGE SCALE GENOMIC DNA]</scope>
    <source>
        <strain evidence="2 3">DSM 45456</strain>
    </source>
</reference>
<evidence type="ECO:0000313" key="3">
    <source>
        <dbReference type="Proteomes" id="UP000316628"/>
    </source>
</evidence>
<dbReference type="InterPro" id="IPR039365">
    <property type="entry name" value="IS701-like"/>
</dbReference>
<dbReference type="RefSeq" id="WP_211363459.1">
    <property type="nucleotide sequence ID" value="NZ_VFPP01000001.1"/>
</dbReference>
<proteinExistence type="predicted"/>
<keyword evidence="3" id="KW-1185">Reference proteome</keyword>
<comment type="caution">
    <text evidence="2">The sequence shown here is derived from an EMBL/GenBank/DDBJ whole genome shotgun (WGS) entry which is preliminary data.</text>
</comment>
<accession>A0A543JAM5</accession>
<feature type="domain" description="Transposase IS701-like DDE" evidence="1">
    <location>
        <begin position="28"/>
        <end position="209"/>
    </location>
</feature>
<sequence length="438" mass="47180">MPGGRNSAARTIPDFSRDLVVAELGSALFSSFAREDQRRKGVEYLNGLLRAGGRKSIRNIAQAVGGQGTEQYLHHFISDSTWGWGPVRRALAEHVRRVAEPDAWVVRPMLIPKAGKHSVGVARRFCPELGQTLNAQQAMGVWAASDDVTVPVDWRLHLSQAWVQDAGRRSRAAIPDWVRAETEGECAIEAFLGTDARLDFPDRPLVLDARGMDVHAAVARLHPTTPLLMRISGTQGFTVLDPAVARRGAEPLPARQIMGMARETHKPVAGRWPLLAATVRVGVPGLGGRAGDPVRVGVGVGQAGQAGAPGQTARIGAAGRARVGELVLLGVGSAGQSWPAELWLSNQPDVDAATLLHTSRFIDRVDHDFARFGDRVGLRDFTGRSFAGWHRHTTLASAAHAVLALADSAHRGGWPSWTDEPATVDYHYPLTDELPPAQ</sequence>
<keyword evidence="2" id="KW-0540">Nuclease</keyword>
<dbReference type="AlphaFoldDB" id="A0A543JAM5"/>
<gene>
    <name evidence="2" type="ORF">FHX81_2193</name>
</gene>
<dbReference type="PANTHER" id="PTHR33627">
    <property type="entry name" value="TRANSPOSASE"/>
    <property type="match status" value="1"/>
</dbReference>